<name>A0ABP1RD11_9HEXA</name>
<evidence type="ECO:0000313" key="2">
    <source>
        <dbReference type="Proteomes" id="UP001642540"/>
    </source>
</evidence>
<sequence>MLSFTKWSFRGDQPGQKCSFDLQPLIENQLPFNLVFYSEFISYRNPYRNSRIPSLASSPHSLPNYPQHVHHLIKLSEDPLATSAPRKDSNLWPFSVALLSFIKPTTWGSEFVYLADTATINPAPLLHQRHDTVLQHEPAKNNCN</sequence>
<accession>A0ABP1RD11</accession>
<protein>
    <submittedName>
        <fullName evidence="1">Uncharacterized protein</fullName>
    </submittedName>
</protein>
<proteinExistence type="predicted"/>
<comment type="caution">
    <text evidence="1">The sequence shown here is derived from an EMBL/GenBank/DDBJ whole genome shotgun (WGS) entry which is preliminary data.</text>
</comment>
<reference evidence="1 2" key="1">
    <citation type="submission" date="2024-08" db="EMBL/GenBank/DDBJ databases">
        <authorList>
            <person name="Cucini C."/>
            <person name="Frati F."/>
        </authorList>
    </citation>
    <scope>NUCLEOTIDE SEQUENCE [LARGE SCALE GENOMIC DNA]</scope>
</reference>
<organism evidence="1 2">
    <name type="scientific">Orchesella dallaii</name>
    <dbReference type="NCBI Taxonomy" id="48710"/>
    <lineage>
        <taxon>Eukaryota</taxon>
        <taxon>Metazoa</taxon>
        <taxon>Ecdysozoa</taxon>
        <taxon>Arthropoda</taxon>
        <taxon>Hexapoda</taxon>
        <taxon>Collembola</taxon>
        <taxon>Entomobryomorpha</taxon>
        <taxon>Entomobryoidea</taxon>
        <taxon>Orchesellidae</taxon>
        <taxon>Orchesellinae</taxon>
        <taxon>Orchesella</taxon>
    </lineage>
</organism>
<gene>
    <name evidence="1" type="ORF">ODALV1_LOCUS21164</name>
</gene>
<keyword evidence="2" id="KW-1185">Reference proteome</keyword>
<evidence type="ECO:0000313" key="1">
    <source>
        <dbReference type="EMBL" id="CAL8125870.1"/>
    </source>
</evidence>
<dbReference type="Proteomes" id="UP001642540">
    <property type="component" value="Unassembled WGS sequence"/>
</dbReference>
<dbReference type="EMBL" id="CAXLJM020000069">
    <property type="protein sequence ID" value="CAL8125870.1"/>
    <property type="molecule type" value="Genomic_DNA"/>
</dbReference>